<dbReference type="Pfam" id="PF12833">
    <property type="entry name" value="HTH_18"/>
    <property type="match status" value="1"/>
</dbReference>
<accession>A0A2S4HCP7</accession>
<dbReference type="GO" id="GO:0000976">
    <property type="term" value="F:transcription cis-regulatory region binding"/>
    <property type="evidence" value="ECO:0007669"/>
    <property type="project" value="TreeGrafter"/>
</dbReference>
<evidence type="ECO:0000256" key="3">
    <source>
        <dbReference type="ARBA" id="ARBA00023163"/>
    </source>
</evidence>
<dbReference type="SMART" id="SM00342">
    <property type="entry name" value="HTH_ARAC"/>
    <property type="match status" value="1"/>
</dbReference>
<dbReference type="InterPro" id="IPR032687">
    <property type="entry name" value="AraC-type_N"/>
</dbReference>
<evidence type="ECO:0000259" key="4">
    <source>
        <dbReference type="PROSITE" id="PS01124"/>
    </source>
</evidence>
<dbReference type="RefSeq" id="WP_103685363.1">
    <property type="nucleotide sequence ID" value="NZ_PQGG01000035.1"/>
</dbReference>
<evidence type="ECO:0000256" key="2">
    <source>
        <dbReference type="ARBA" id="ARBA00023125"/>
    </source>
</evidence>
<evidence type="ECO:0000313" key="5">
    <source>
        <dbReference type="EMBL" id="POP51737.1"/>
    </source>
</evidence>
<organism evidence="5 6">
    <name type="scientific">Zhongshania marina</name>
    <dbReference type="NCBI Taxonomy" id="2304603"/>
    <lineage>
        <taxon>Bacteria</taxon>
        <taxon>Pseudomonadati</taxon>
        <taxon>Pseudomonadota</taxon>
        <taxon>Gammaproteobacteria</taxon>
        <taxon>Cellvibrionales</taxon>
        <taxon>Spongiibacteraceae</taxon>
        <taxon>Zhongshania</taxon>
    </lineage>
</organism>
<keyword evidence="1" id="KW-0805">Transcription regulation</keyword>
<dbReference type="InterPro" id="IPR018060">
    <property type="entry name" value="HTH_AraC"/>
</dbReference>
<dbReference type="PROSITE" id="PS01124">
    <property type="entry name" value="HTH_ARAC_FAMILY_2"/>
    <property type="match status" value="1"/>
</dbReference>
<dbReference type="PANTHER" id="PTHR47894">
    <property type="entry name" value="HTH-TYPE TRANSCRIPTIONAL REGULATOR GADX"/>
    <property type="match status" value="1"/>
</dbReference>
<dbReference type="Gene3D" id="1.10.10.60">
    <property type="entry name" value="Homeodomain-like"/>
    <property type="match status" value="1"/>
</dbReference>
<evidence type="ECO:0000256" key="1">
    <source>
        <dbReference type="ARBA" id="ARBA00023015"/>
    </source>
</evidence>
<dbReference type="AlphaFoldDB" id="A0A2S4HCP7"/>
<dbReference type="InterPro" id="IPR009057">
    <property type="entry name" value="Homeodomain-like_sf"/>
</dbReference>
<dbReference type="PRINTS" id="PR00032">
    <property type="entry name" value="HTHARAC"/>
</dbReference>
<keyword evidence="2" id="KW-0238">DNA-binding</keyword>
<dbReference type="InterPro" id="IPR020449">
    <property type="entry name" value="Tscrpt_reg_AraC-type_HTH"/>
</dbReference>
<keyword evidence="3" id="KW-0804">Transcription</keyword>
<dbReference type="Pfam" id="PF12625">
    <property type="entry name" value="Arabinose_bd"/>
    <property type="match status" value="1"/>
</dbReference>
<evidence type="ECO:0000313" key="6">
    <source>
        <dbReference type="Proteomes" id="UP000237222"/>
    </source>
</evidence>
<gene>
    <name evidence="5" type="ORF">C0068_15380</name>
</gene>
<dbReference type="Proteomes" id="UP000237222">
    <property type="component" value="Unassembled WGS sequence"/>
</dbReference>
<reference evidence="5" key="1">
    <citation type="submission" date="2018-01" db="EMBL/GenBank/DDBJ databases">
        <authorList>
            <person name="Yu X.-D."/>
        </authorList>
    </citation>
    <scope>NUCLEOTIDE SEQUENCE</scope>
    <source>
        <strain evidence="5">ZX-21</strain>
    </source>
</reference>
<dbReference type="SUPFAM" id="SSF46689">
    <property type="entry name" value="Homeodomain-like"/>
    <property type="match status" value="1"/>
</dbReference>
<dbReference type="GO" id="GO:0003700">
    <property type="term" value="F:DNA-binding transcription factor activity"/>
    <property type="evidence" value="ECO:0007669"/>
    <property type="project" value="InterPro"/>
</dbReference>
<dbReference type="EMBL" id="PQGG01000035">
    <property type="protein sequence ID" value="POP51737.1"/>
    <property type="molecule type" value="Genomic_DNA"/>
</dbReference>
<proteinExistence type="predicted"/>
<dbReference type="PANTHER" id="PTHR47894:SF1">
    <property type="entry name" value="HTH-TYPE TRANSCRIPTIONAL REGULATOR VQSM"/>
    <property type="match status" value="1"/>
</dbReference>
<feature type="domain" description="HTH araC/xylS-type" evidence="4">
    <location>
        <begin position="233"/>
        <end position="330"/>
    </location>
</feature>
<comment type="caution">
    <text evidence="5">The sequence shown here is derived from an EMBL/GenBank/DDBJ whole genome shotgun (WGS) entry which is preliminary data.</text>
</comment>
<protein>
    <submittedName>
        <fullName evidence="5">AraC family transcriptional regulator</fullName>
    </submittedName>
</protein>
<name>A0A2S4HCP7_9GAMM</name>
<dbReference type="OrthoDB" id="5582699at2"/>
<sequence>MENRTISIAFIRNMVSGCGLPKRYCAELLERAGIDPESINSERARVSPTQLSLLNKWITDATGDEGMGHYRQPQKPGTFHALAHYQQTAVDLEQAIERNVRFYNLFDFGFSLALIRSGDYISYRLQADLGLTLTDWVYEQHLMINHRFLSWLSGSPIPLYRVNFNYPAPVHSGEYHYLFFSDTRFNQDHSEIIFHRQYLSLPIIRSTAELDDYLSRLPHELLQLPNQGSSYTEQIRRLLKKSLPDIPSYEAMAISLGLTPQTLRRRLRQEGCDYRLIKNELIRDTAIGYLLHDNREIKTISYQLGFSEPSAFIRSFKKWTGVTPHQYRDNHSLGADSLKSGDRI</sequence>
<dbReference type="GO" id="GO:0005829">
    <property type="term" value="C:cytosol"/>
    <property type="evidence" value="ECO:0007669"/>
    <property type="project" value="TreeGrafter"/>
</dbReference>